<feature type="compositionally biased region" description="Gly residues" evidence="1">
    <location>
        <begin position="1"/>
        <end position="18"/>
    </location>
</feature>
<evidence type="ECO:0000313" key="3">
    <source>
        <dbReference type="Proteomes" id="UP001497744"/>
    </source>
</evidence>
<feature type="region of interest" description="Disordered" evidence="1">
    <location>
        <begin position="330"/>
        <end position="405"/>
    </location>
</feature>
<dbReference type="Proteomes" id="UP001497744">
    <property type="component" value="Unassembled WGS sequence"/>
</dbReference>
<feature type="region of interest" description="Disordered" evidence="1">
    <location>
        <begin position="1019"/>
        <end position="1073"/>
    </location>
</feature>
<feature type="compositionally biased region" description="Basic and acidic residues" evidence="1">
    <location>
        <begin position="1019"/>
        <end position="1037"/>
    </location>
</feature>
<feature type="region of interest" description="Disordered" evidence="1">
    <location>
        <begin position="1"/>
        <end position="29"/>
    </location>
</feature>
<sequence length="2073" mass="230456">MSGQGADGGPPPGEGGGAAAAESAATVSPKKLLRDDLAWRSTKLQKTGVGRFCAFDSSGESVVTTLYDTGESSLGPGAAKDTPGDDMDDTFGATSCEDVALARHNEFFHCESAVPSAFTFFQEDGTFIRYIYEFVVLTPAGDKMAPLEQLGNTHASLWLFGKLKPIAKVHDTQDLRNTMQPSLFDGVSARDGSTIKLPRKVKVISVRARIVDFFIDYGSLPTDSPCAFAVSEHDVYYRLDKASSRYVSCFAPFLMIFNLATRVTKTFQVNRNRRLAAIVADVASHAGSALTSWGDSMYVHGFTKADLENAIDLLYQECLYEHVFRRPLSLPADGPGLQEEDKGETREKDVQTDALDAKAMESADNIGPVTDGGKASLSRSRGSTSGDTQPSVDPPMEDASPDGESDAVVAKYSENMGMLLHDILVNLRQSRPFLFFDEDFVAPSHMTSAQLTEKFGSSFSIDETAKSARKKGRQGAAGAKDGGQHTSARGTKAGKPPHKVQKLTRGAKPSDVLTYYEQPVEVVEIKSKVSGRVIKRNSKLTDGDPVPRVLVEMKPAPKRQTPEPTEDDVMLRKQQELINKEQQCSGVSLPDDFDYTAYNTTSELSGDEADFRPVLMINDCDVELKDVRYYARDIPLRTLKFYGADDVVDMANLCRQFSANPSSMEPLLPKFTFEELEMSILHTTSVDVFTPLEPSTFVFKRPQCLCELVKTSDDPFPKLGETNQKVDQLHIGLLHFLAYYSRVHGFEHRLKLIRDSYDLSDKKKDIQEREIKAGIPDAEALEYFLTTHGGCLYRGRFRNVSPDSDVVLPYINSLRWNKRFKRVERVLSATRSHKYTTVGYEYMNDGIVISVKSRLSGVPMDVITNSRRHAQEHRVIYPEDVFEVLPTYTRKFQVWQAGPVAESRGPPAVIDALNAKLRKMALDAFAVERPTQADAQPLLGCGFKESPALLNVDLILSPAMLTEFTWPCLMRIYLFYAFYSCRLKYYFKLNSVVWGEVPSAAMTSLDDDDEDDDEDIMLKNGREEAKRGRGMGEDRSRGGAGDALAAASANSDDEEDEKEEEEEEEEEVFEGEEGTRLGRRRGWGINRYSPYYEFEIEWFPDDERVNPLFRGSVSIESVKVAMEKLRVTSYFELDNRDRMTLLRWMGQVLAYHPNSKRFIDQRNEEFFYLKTVLTKSDGGQAPGMLLSSDGQGEDGDKATGLFSSDVVGNAEKSTSTNNKRGTTGKADPGVRPNGATNFAVKREAVGGADAYVKAGDMYPGVKKDSTGLNPKSYGNNGSIGGIKSEFGHKGQEDMGGGGHLAQLALSTHGVDTTKRKKPKEILRDVAELEERYMQRNVHLGRDRFYNDYYYFGPELGCRVYVRTLPSPRFTAQRSAKRSKSLRNPSFGAERFRFDLSKYAQRLEESRIFDVEDKRGRYKRKSTKVDDEVSSTPKNAKRAAASSVGPASAQSDMQDVETTRELPPMVMVKRKRPKGRKSKMVKPRLRRSREFFERQPTNFDTVADYLNYLINVPSRLCWAVMDSPYHVRMFIDRMSQLTTNERWLQGKLAQVEPDFKHMAEGRQEAAECWRAPTPYGHMLTMLVRGVKATVPRIHEIIDCSLFCYRGWFTTANASTFSLGVDAQVANGPGGSGTGGEPKDFNGAVLSQVVNPVGKGALLDTSTPEQSLEDSINAVYTVSKANTRLLGFIEESLQKAVAGCCGNVETMASAVLLMIDVVVLCESLVSIYCFWSAWAEYRAMWYSQMDVWYREMLRVSAPAPFVSNQPTAAPRRCVCKTPRDGSALTLDEKSIIQAIEEVGLWFQYVYAFHEERLALNARYRTPFSSIIGVEKPTRLCRKLSCLEQSSMVYMFGGYKQWLRTLEEYADFPRDVLVEIIREYGRVTQEKVEAILESLPNLEPVVPTETLEVYVESAVFLDIPDYGRIARLRDAGERLLRRGGAPRASPAPRRHLDGCPRPGAAAEEDLQRADLRHAPGGARAAALRGVRAAGDGGAAVGVPVAPFVHGGADEATVAAVDEVQVPREDVERESHVLRRGGPVAGHADRHCWVQLHGQHLGCDHGVTTGSHRGGWGLQAG</sequence>
<feature type="compositionally biased region" description="Polar residues" evidence="1">
    <location>
        <begin position="377"/>
        <end position="391"/>
    </location>
</feature>
<protein>
    <submittedName>
        <fullName evidence="2">Cysteine desulfurase</fullName>
    </submittedName>
</protein>
<name>A0AAV4LWG1_BABCB</name>
<dbReference type="RefSeq" id="XP_067716211.1">
    <property type="nucleotide sequence ID" value="XM_067860110.1"/>
</dbReference>
<accession>A0AAV4LWG1</accession>
<reference evidence="2 3" key="1">
    <citation type="submission" date="2021-06" db="EMBL/GenBank/DDBJ databases">
        <title>Genome sequence of Babesia caballi.</title>
        <authorList>
            <person name="Yamagishi J."/>
            <person name="Kidaka T."/>
            <person name="Ochi A."/>
        </authorList>
    </citation>
    <scope>NUCLEOTIDE SEQUENCE [LARGE SCALE GENOMIC DNA]</scope>
    <source>
        <strain evidence="2">USDA-D6B2</strain>
    </source>
</reference>
<evidence type="ECO:0000256" key="1">
    <source>
        <dbReference type="SAM" id="MobiDB-lite"/>
    </source>
</evidence>
<feature type="compositionally biased region" description="Acidic residues" evidence="1">
    <location>
        <begin position="1051"/>
        <end position="1072"/>
    </location>
</feature>
<keyword evidence="3" id="KW-1185">Reference proteome</keyword>
<feature type="region of interest" description="Disordered" evidence="1">
    <location>
        <begin position="463"/>
        <end position="506"/>
    </location>
</feature>
<gene>
    <name evidence="2" type="ORF">BcabD6B2_35770</name>
</gene>
<feature type="compositionally biased region" description="Basic and acidic residues" evidence="1">
    <location>
        <begin position="339"/>
        <end position="361"/>
    </location>
</feature>
<evidence type="ECO:0000313" key="2">
    <source>
        <dbReference type="EMBL" id="GIX64142.1"/>
    </source>
</evidence>
<feature type="region of interest" description="Disordered" evidence="1">
    <location>
        <begin position="1935"/>
        <end position="1957"/>
    </location>
</feature>
<feature type="region of interest" description="Disordered" evidence="1">
    <location>
        <begin position="1180"/>
        <end position="1235"/>
    </location>
</feature>
<organism evidence="2 3">
    <name type="scientific">Babesia caballi</name>
    <dbReference type="NCBI Taxonomy" id="5871"/>
    <lineage>
        <taxon>Eukaryota</taxon>
        <taxon>Sar</taxon>
        <taxon>Alveolata</taxon>
        <taxon>Apicomplexa</taxon>
        <taxon>Aconoidasida</taxon>
        <taxon>Piroplasmida</taxon>
        <taxon>Babesiidae</taxon>
        <taxon>Babesia</taxon>
    </lineage>
</organism>
<proteinExistence type="predicted"/>
<feature type="compositionally biased region" description="Polar residues" evidence="1">
    <location>
        <begin position="1211"/>
        <end position="1221"/>
    </location>
</feature>
<dbReference type="GeneID" id="94195623"/>
<feature type="compositionally biased region" description="Basic residues" evidence="1">
    <location>
        <begin position="1467"/>
        <end position="1486"/>
    </location>
</feature>
<comment type="caution">
    <text evidence="2">The sequence shown here is derived from an EMBL/GenBank/DDBJ whole genome shotgun (WGS) entry which is preliminary data.</text>
</comment>
<feature type="compositionally biased region" description="Acidic residues" evidence="1">
    <location>
        <begin position="395"/>
        <end position="405"/>
    </location>
</feature>
<feature type="region of interest" description="Disordered" evidence="1">
    <location>
        <begin position="1419"/>
        <end position="1486"/>
    </location>
</feature>
<dbReference type="EMBL" id="BPLF01000003">
    <property type="protein sequence ID" value="GIX64142.1"/>
    <property type="molecule type" value="Genomic_DNA"/>
</dbReference>